<gene>
    <name evidence="1" type="ordered locus">Tneu_1368</name>
</gene>
<proteinExistence type="predicted"/>
<dbReference type="eggNOG" id="arCOG05564">
    <property type="taxonomic scope" value="Archaea"/>
</dbReference>
<dbReference type="STRING" id="444157.Tneu_1368"/>
<sequence length="162" mass="17842">MLPLLESRVRRVLRGLAAEFAYLALVNTSILPPHSLLRRRLIRVIQPEMLSFLAAKIGSDAPDVLVNSTIGMRLGGAPKCELLLDLMPELYQLCVALRTQGGEPLYKAMGEVVVPLAVASIAAGYDEGNILLASFRAAASRGDRDLETVMRYFRRWTVASFK</sequence>
<dbReference type="GeneID" id="6164692"/>
<name>B1Y965_PYRNV</name>
<dbReference type="AlphaFoldDB" id="B1Y965"/>
<dbReference type="HOGENOM" id="CLU_1640036_0_0_2"/>
<keyword evidence="2" id="KW-1185">Reference proteome</keyword>
<accession>B1Y965</accession>
<dbReference type="Proteomes" id="UP000001694">
    <property type="component" value="Chromosome"/>
</dbReference>
<dbReference type="RefSeq" id="WP_012350713.1">
    <property type="nucleotide sequence ID" value="NC_010525.1"/>
</dbReference>
<evidence type="ECO:0000313" key="1">
    <source>
        <dbReference type="EMBL" id="ACB40294.1"/>
    </source>
</evidence>
<dbReference type="KEGG" id="tne:Tneu_1368"/>
<organism evidence="1 2">
    <name type="scientific">Pyrobaculum neutrophilum (strain DSM 2338 / JCM 9278 / NBRC 100436 / V24Sta)</name>
    <name type="common">Thermoproteus neutrophilus</name>
    <dbReference type="NCBI Taxonomy" id="444157"/>
    <lineage>
        <taxon>Archaea</taxon>
        <taxon>Thermoproteota</taxon>
        <taxon>Thermoprotei</taxon>
        <taxon>Thermoproteales</taxon>
        <taxon>Thermoproteaceae</taxon>
        <taxon>Pyrobaculum</taxon>
    </lineage>
</organism>
<protein>
    <submittedName>
        <fullName evidence="1">Uncharacterized protein</fullName>
    </submittedName>
</protein>
<reference evidence="1" key="1">
    <citation type="submission" date="2008-03" db="EMBL/GenBank/DDBJ databases">
        <title>Complete sequence of Thermoproteus neutrophilus V24Sta.</title>
        <authorList>
            <consortium name="US DOE Joint Genome Institute"/>
            <person name="Copeland A."/>
            <person name="Lucas S."/>
            <person name="Lapidus A."/>
            <person name="Glavina del Rio T."/>
            <person name="Dalin E."/>
            <person name="Tice H."/>
            <person name="Bruce D."/>
            <person name="Goodwin L."/>
            <person name="Pitluck S."/>
            <person name="Sims D."/>
            <person name="Brettin T."/>
            <person name="Detter J.C."/>
            <person name="Han C."/>
            <person name="Kuske C.R."/>
            <person name="Schmutz J."/>
            <person name="Larimer F."/>
            <person name="Land M."/>
            <person name="Hauser L."/>
            <person name="Kyrpides N."/>
            <person name="Mikhailova N."/>
            <person name="Biddle J.F."/>
            <person name="Zhang Z."/>
            <person name="Fitz-Gibbon S.T."/>
            <person name="Lowe T.M."/>
            <person name="Saltikov C."/>
            <person name="House C.H."/>
            <person name="Richardson P."/>
        </authorList>
    </citation>
    <scope>NUCLEOTIDE SEQUENCE [LARGE SCALE GENOMIC DNA]</scope>
    <source>
        <strain evidence="1">V24Sta</strain>
    </source>
</reference>
<dbReference type="EMBL" id="CP001014">
    <property type="protein sequence ID" value="ACB40294.1"/>
    <property type="molecule type" value="Genomic_DNA"/>
</dbReference>
<dbReference type="OrthoDB" id="28848at2157"/>
<evidence type="ECO:0000313" key="2">
    <source>
        <dbReference type="Proteomes" id="UP000001694"/>
    </source>
</evidence>